<evidence type="ECO:0000313" key="1">
    <source>
        <dbReference type="EMBL" id="GAG74510.1"/>
    </source>
</evidence>
<proteinExistence type="predicted"/>
<protein>
    <submittedName>
        <fullName evidence="1">Uncharacterized protein</fullName>
    </submittedName>
</protein>
<dbReference type="EMBL" id="BART01000731">
    <property type="protein sequence ID" value="GAG74510.1"/>
    <property type="molecule type" value="Genomic_DNA"/>
</dbReference>
<name>X0ZXG0_9ZZZZ</name>
<organism evidence="1">
    <name type="scientific">marine sediment metagenome</name>
    <dbReference type="NCBI Taxonomy" id="412755"/>
    <lineage>
        <taxon>unclassified sequences</taxon>
        <taxon>metagenomes</taxon>
        <taxon>ecological metagenomes</taxon>
    </lineage>
</organism>
<comment type="caution">
    <text evidence="1">The sequence shown here is derived from an EMBL/GenBank/DDBJ whole genome shotgun (WGS) entry which is preliminary data.</text>
</comment>
<sequence length="495" mass="57935">MSDKREKLSILQTLTVSNLKEICEKNNLKGYSGTKKELAKFMVDNLEISLEELKDICNVYLIDKLLGKIRDCRDHFLNKRVTIRCRDKNSLIVDVGGHRVIINNLGKEDFSYMCDDKCADYLYQVKRGSTPFCKHYAAAIAQLIYEKEVSPKDKINYMEGQVLEELLQVVNQRKRDEGEEITHRDIEGDLEKLNTDFLDIARQNRTLARKKYHDEPENVFEDLVNRAFLLLDFDTIPQRSAHGWDIILIAGRAVHPYFIVVECKTAAEGIYNYLVKKQDYLYTLKNYCLDLFKDKLIGAYKGYAKYMVLVAPDFPVETEGCCRKFKDITGFQLSFLPVPVLLKLVNRYRETPILNHDWIEPFFQKERVISEKDVEEIFEHAEREIDLLAERLCAKLRERFNQFSQISGDAAFIKLDMNVVSSVLEEIISEISELVIPERRGIVDYINIEHDYYEIWERILKRLGKEFVNILKETSFSQVKNTELKEDLLKMLKVK</sequence>
<accession>X0ZXG0</accession>
<reference evidence="1" key="1">
    <citation type="journal article" date="2014" name="Front. Microbiol.">
        <title>High frequency of phylogenetically diverse reductive dehalogenase-homologous genes in deep subseafloor sedimentary metagenomes.</title>
        <authorList>
            <person name="Kawai M."/>
            <person name="Futagami T."/>
            <person name="Toyoda A."/>
            <person name="Takaki Y."/>
            <person name="Nishi S."/>
            <person name="Hori S."/>
            <person name="Arai W."/>
            <person name="Tsubouchi T."/>
            <person name="Morono Y."/>
            <person name="Uchiyama I."/>
            <person name="Ito T."/>
            <person name="Fujiyama A."/>
            <person name="Inagaki F."/>
            <person name="Takami H."/>
        </authorList>
    </citation>
    <scope>NUCLEOTIDE SEQUENCE</scope>
    <source>
        <strain evidence="1">Expedition CK06-06</strain>
    </source>
</reference>
<dbReference type="AlphaFoldDB" id="X0ZXG0"/>
<gene>
    <name evidence="1" type="ORF">S01H4_03104</name>
</gene>